<reference evidence="4" key="1">
    <citation type="journal article" date="2014" name="Int. J. Syst. Evol. Microbiol.">
        <title>Complete genome sequence of Corynebacterium casei LMG S-19264T (=DSM 44701T), isolated from a smear-ripened cheese.</title>
        <authorList>
            <consortium name="US DOE Joint Genome Institute (JGI-PGF)"/>
            <person name="Walter F."/>
            <person name="Albersmeier A."/>
            <person name="Kalinowski J."/>
            <person name="Ruckert C."/>
        </authorList>
    </citation>
    <scope>NUCLEOTIDE SEQUENCE</scope>
    <source>
        <strain evidence="4">CGMCC 1.12997</strain>
    </source>
</reference>
<dbReference type="PANTHER" id="PTHR43514">
    <property type="entry name" value="ABC TRANSPORTER I FAMILY MEMBER 10"/>
    <property type="match status" value="1"/>
</dbReference>
<gene>
    <name evidence="4" type="ORF">GCM10011585_16750</name>
</gene>
<name>A0A917HCC0_9BACT</name>
<protein>
    <recommendedName>
        <fullName evidence="3">ABC transporter domain-containing protein</fullName>
    </recommendedName>
</protein>
<dbReference type="PROSITE" id="PS00211">
    <property type="entry name" value="ABC_TRANSPORTER_1"/>
    <property type="match status" value="1"/>
</dbReference>
<evidence type="ECO:0000259" key="3">
    <source>
        <dbReference type="PROSITE" id="PS50893"/>
    </source>
</evidence>
<dbReference type="InterPro" id="IPR017871">
    <property type="entry name" value="ABC_transporter-like_CS"/>
</dbReference>
<evidence type="ECO:0000313" key="4">
    <source>
        <dbReference type="EMBL" id="GGG74669.1"/>
    </source>
</evidence>
<dbReference type="Gene3D" id="3.40.50.300">
    <property type="entry name" value="P-loop containing nucleotide triphosphate hydrolases"/>
    <property type="match status" value="1"/>
</dbReference>
<dbReference type="InterPro" id="IPR027417">
    <property type="entry name" value="P-loop_NTPase"/>
</dbReference>
<dbReference type="EMBL" id="BMGT01000002">
    <property type="protein sequence ID" value="GGG74669.1"/>
    <property type="molecule type" value="Genomic_DNA"/>
</dbReference>
<accession>A0A917HCC0</accession>
<keyword evidence="1" id="KW-0547">Nucleotide-binding</keyword>
<dbReference type="PROSITE" id="PS50893">
    <property type="entry name" value="ABC_TRANSPORTER_2"/>
    <property type="match status" value="1"/>
</dbReference>
<reference evidence="4" key="2">
    <citation type="submission" date="2020-09" db="EMBL/GenBank/DDBJ databases">
        <authorList>
            <person name="Sun Q."/>
            <person name="Zhou Y."/>
        </authorList>
    </citation>
    <scope>NUCLEOTIDE SEQUENCE</scope>
    <source>
        <strain evidence="4">CGMCC 1.12997</strain>
    </source>
</reference>
<dbReference type="InterPro" id="IPR003593">
    <property type="entry name" value="AAA+_ATPase"/>
</dbReference>
<evidence type="ECO:0000313" key="5">
    <source>
        <dbReference type="Proteomes" id="UP000647241"/>
    </source>
</evidence>
<dbReference type="RefSeq" id="WP_188553707.1">
    <property type="nucleotide sequence ID" value="NZ_BMGT01000002.1"/>
</dbReference>
<feature type="domain" description="ABC transporter" evidence="3">
    <location>
        <begin position="5"/>
        <end position="242"/>
    </location>
</feature>
<dbReference type="Pfam" id="PF00005">
    <property type="entry name" value="ABC_tran"/>
    <property type="match status" value="1"/>
</dbReference>
<organism evidence="4 5">
    <name type="scientific">Edaphobacter dinghuensis</name>
    <dbReference type="NCBI Taxonomy" id="1560005"/>
    <lineage>
        <taxon>Bacteria</taxon>
        <taxon>Pseudomonadati</taxon>
        <taxon>Acidobacteriota</taxon>
        <taxon>Terriglobia</taxon>
        <taxon>Terriglobales</taxon>
        <taxon>Acidobacteriaceae</taxon>
        <taxon>Edaphobacter</taxon>
    </lineage>
</organism>
<comment type="caution">
    <text evidence="4">The sequence shown here is derived from an EMBL/GenBank/DDBJ whole genome shotgun (WGS) entry which is preliminary data.</text>
</comment>
<dbReference type="Proteomes" id="UP000647241">
    <property type="component" value="Unassembled WGS sequence"/>
</dbReference>
<sequence>MSETATYLNFSMRHRQGTLAFDAAFALSRPWTVLFGPSGSGKTTVLRAIAGLMRPDEGRVVWRGAVETTWFESADGTFLPAYRRGVRLAAQVAALFPSRTVRQNIAYGVPSASAAIVDEALERFHLTGLAESMPWKLSGGERQRVAVARAAASAITVETGSLLLLDEPFAGLHLSLRDELLDDLRGWLAARKTPVLSVTHDVGEAFQLDAEVIKFADGRVVEQGPVETVLAEERTRLMEQLSRLQQKR</sequence>
<dbReference type="InterPro" id="IPR050334">
    <property type="entry name" value="Molybdenum_import_ModC"/>
</dbReference>
<evidence type="ECO:0000256" key="1">
    <source>
        <dbReference type="ARBA" id="ARBA00022741"/>
    </source>
</evidence>
<dbReference type="SUPFAM" id="SSF52540">
    <property type="entry name" value="P-loop containing nucleoside triphosphate hydrolases"/>
    <property type="match status" value="1"/>
</dbReference>
<keyword evidence="5" id="KW-1185">Reference proteome</keyword>
<dbReference type="InterPro" id="IPR003439">
    <property type="entry name" value="ABC_transporter-like_ATP-bd"/>
</dbReference>
<dbReference type="AlphaFoldDB" id="A0A917HCC0"/>
<dbReference type="PANTHER" id="PTHR43514:SF4">
    <property type="entry name" value="ABC TRANSPORTER I FAMILY MEMBER 10"/>
    <property type="match status" value="1"/>
</dbReference>
<dbReference type="GO" id="GO:0016887">
    <property type="term" value="F:ATP hydrolysis activity"/>
    <property type="evidence" value="ECO:0007669"/>
    <property type="project" value="InterPro"/>
</dbReference>
<evidence type="ECO:0000256" key="2">
    <source>
        <dbReference type="ARBA" id="ARBA00022840"/>
    </source>
</evidence>
<dbReference type="GO" id="GO:0005524">
    <property type="term" value="F:ATP binding"/>
    <property type="evidence" value="ECO:0007669"/>
    <property type="project" value="UniProtKB-KW"/>
</dbReference>
<proteinExistence type="predicted"/>
<dbReference type="SMART" id="SM00382">
    <property type="entry name" value="AAA"/>
    <property type="match status" value="1"/>
</dbReference>
<keyword evidence="2" id="KW-0067">ATP-binding</keyword>